<sequence>MQLFPHQQRALQETEKFNRVAYYLDMGLGKTFVGSEKANSFPENIILICQKSKIQDWVEHFRQYYAMGVFDLTDKKQFEEFQGTVGRFVGVINYDLVFRRSYFAHISGFTLVLDESSIIQNETAKRSKFILKMKPKNVILLSGTPTAGKYEKLWSQLHLLGWEISKDLFYKQYVEIEWIEDHNSGFRIPQIVGYKNVDRLKRKLAEHGAIFMKSEEVFDLPEQVIIPVYSKPTKEYRKFMRDAIITIDGREYIGDTILSKRIYARMMCSYLNKGRVAAFKDLVQSTEERLIVFYNFNEELNTMQEAIAELERPISIVNGSFKDLTAYEEASDSITFVQYQAGAMGLNLQKANRIIYFSMTDRSELFEQSKKRIHRIGQKKPCFYYQMICPGTVEEDILHTLELRKDYTDELFKKYQESFDR</sequence>
<dbReference type="PROSITE" id="PS51192">
    <property type="entry name" value="HELICASE_ATP_BIND_1"/>
    <property type="match status" value="1"/>
</dbReference>
<dbReference type="InterPro" id="IPR027417">
    <property type="entry name" value="P-loop_NTPase"/>
</dbReference>
<dbReference type="InterPro" id="IPR038718">
    <property type="entry name" value="SNF2-like_sf"/>
</dbReference>
<dbReference type="EMBL" id="ACCJ01000536">
    <property type="protein sequence ID" value="EEG51641.1"/>
    <property type="molecule type" value="Genomic_DNA"/>
</dbReference>
<dbReference type="InterPro" id="IPR000330">
    <property type="entry name" value="SNF2_N"/>
</dbReference>
<name>C0DAL1_9FIRM</name>
<dbReference type="HOGENOM" id="CLU_055091_0_0_9"/>
<dbReference type="Pfam" id="PF00176">
    <property type="entry name" value="SNF2-rel_dom"/>
    <property type="match status" value="1"/>
</dbReference>
<feature type="domain" description="Helicase ATP-binding" evidence="1">
    <location>
        <begin position="11"/>
        <end position="163"/>
    </location>
</feature>
<dbReference type="GO" id="GO:0005524">
    <property type="term" value="F:ATP binding"/>
    <property type="evidence" value="ECO:0007669"/>
    <property type="project" value="InterPro"/>
</dbReference>
<dbReference type="RefSeq" id="WP_007719044.1">
    <property type="nucleotide sequence ID" value="NZ_CP102272.1"/>
</dbReference>
<keyword evidence="3" id="KW-1185">Reference proteome</keyword>
<dbReference type="AlphaFoldDB" id="C0DAL1"/>
<dbReference type="InterPro" id="IPR014001">
    <property type="entry name" value="Helicase_ATP-bd"/>
</dbReference>
<evidence type="ECO:0000259" key="1">
    <source>
        <dbReference type="PROSITE" id="PS51192"/>
    </source>
</evidence>
<dbReference type="InterPro" id="IPR001650">
    <property type="entry name" value="Helicase_C-like"/>
</dbReference>
<gene>
    <name evidence="2" type="ORF">CLOSTASPAR_06314</name>
</gene>
<organism evidence="2 3">
    <name type="scientific">[Clostridium] asparagiforme DSM 15981</name>
    <dbReference type="NCBI Taxonomy" id="518636"/>
    <lineage>
        <taxon>Bacteria</taxon>
        <taxon>Bacillati</taxon>
        <taxon>Bacillota</taxon>
        <taxon>Clostridia</taxon>
        <taxon>Lachnospirales</taxon>
        <taxon>Lachnospiraceae</taxon>
        <taxon>Enterocloster</taxon>
    </lineage>
</organism>
<dbReference type="Pfam" id="PF00271">
    <property type="entry name" value="Helicase_C"/>
    <property type="match status" value="1"/>
</dbReference>
<dbReference type="InterPro" id="IPR050496">
    <property type="entry name" value="SNF2_RAD54_helicase_repair"/>
</dbReference>
<dbReference type="Gene3D" id="3.40.50.10810">
    <property type="entry name" value="Tandem AAA-ATPase domain"/>
    <property type="match status" value="1"/>
</dbReference>
<accession>C0DAL1</accession>
<protein>
    <recommendedName>
        <fullName evidence="1">Helicase ATP-binding domain-containing protein</fullName>
    </recommendedName>
</protein>
<proteinExistence type="predicted"/>
<comment type="caution">
    <text evidence="2">The sequence shown here is derived from an EMBL/GenBank/DDBJ whole genome shotgun (WGS) entry which is preliminary data.</text>
</comment>
<dbReference type="PANTHER" id="PTHR45629">
    <property type="entry name" value="SNF2/RAD54 FAMILY MEMBER"/>
    <property type="match status" value="1"/>
</dbReference>
<evidence type="ECO:0000313" key="3">
    <source>
        <dbReference type="Proteomes" id="UP000004756"/>
    </source>
</evidence>
<dbReference type="SUPFAM" id="SSF52540">
    <property type="entry name" value="P-loop containing nucleoside triphosphate hydrolases"/>
    <property type="match status" value="2"/>
</dbReference>
<reference evidence="2 3" key="2">
    <citation type="submission" date="2009-02" db="EMBL/GenBank/DDBJ databases">
        <title>Draft genome sequence of Clostridium asparagiforme (DSM 15981).</title>
        <authorList>
            <person name="Sudarsanam P."/>
            <person name="Ley R."/>
            <person name="Guruge J."/>
            <person name="Turnbaugh P.J."/>
            <person name="Mahowald M."/>
            <person name="Liep D."/>
            <person name="Gordon J."/>
        </authorList>
    </citation>
    <scope>NUCLEOTIDE SEQUENCE [LARGE SCALE GENOMIC DNA]</scope>
    <source>
        <strain evidence="2 3">DSM 15981</strain>
    </source>
</reference>
<dbReference type="Gene3D" id="3.40.50.300">
    <property type="entry name" value="P-loop containing nucleotide triphosphate hydrolases"/>
    <property type="match status" value="1"/>
</dbReference>
<evidence type="ECO:0000313" key="2">
    <source>
        <dbReference type="EMBL" id="EEG51641.1"/>
    </source>
</evidence>
<reference evidence="2 3" key="1">
    <citation type="submission" date="2009-01" db="EMBL/GenBank/DDBJ databases">
        <authorList>
            <person name="Fulton L."/>
            <person name="Clifton S."/>
            <person name="Fulton B."/>
            <person name="Xu J."/>
            <person name="Minx P."/>
            <person name="Pepin K.H."/>
            <person name="Johnson M."/>
            <person name="Bhonagiri V."/>
            <person name="Nash W.E."/>
            <person name="Mardis E.R."/>
            <person name="Wilson R.K."/>
        </authorList>
    </citation>
    <scope>NUCLEOTIDE SEQUENCE [LARGE SCALE GENOMIC DNA]</scope>
    <source>
        <strain evidence="2 3">DSM 15981</strain>
    </source>
</reference>
<dbReference type="PANTHER" id="PTHR45629:SF7">
    <property type="entry name" value="DNA EXCISION REPAIR PROTEIN ERCC-6-RELATED"/>
    <property type="match status" value="1"/>
</dbReference>
<dbReference type="Proteomes" id="UP000004756">
    <property type="component" value="Unassembled WGS sequence"/>
</dbReference>